<organism evidence="2 3">
    <name type="scientific">Telluria mixta</name>
    <dbReference type="NCBI Taxonomy" id="34071"/>
    <lineage>
        <taxon>Bacteria</taxon>
        <taxon>Pseudomonadati</taxon>
        <taxon>Pseudomonadota</taxon>
        <taxon>Betaproteobacteria</taxon>
        <taxon>Burkholderiales</taxon>
        <taxon>Oxalobacteraceae</taxon>
        <taxon>Telluria group</taxon>
        <taxon>Telluria</taxon>
    </lineage>
</organism>
<comment type="caution">
    <text evidence="2">The sequence shown here is derived from an EMBL/GenBank/DDBJ whole genome shotgun (WGS) entry which is preliminary data.</text>
</comment>
<evidence type="ECO:0000313" key="3">
    <source>
        <dbReference type="Proteomes" id="UP001165263"/>
    </source>
</evidence>
<name>A0ABT2C4L9_9BURK</name>
<dbReference type="EMBL" id="JANUHC010000009">
    <property type="protein sequence ID" value="MCS0632334.1"/>
    <property type="molecule type" value="Genomic_DNA"/>
</dbReference>
<gene>
    <name evidence="2" type="ORF">NX786_23670</name>
</gene>
<protein>
    <submittedName>
        <fullName evidence="2">Uncharacterized protein</fullName>
    </submittedName>
</protein>
<sequence>MTRTLRHVLAASACLFAVNSAHAQLSALGGLASSIGGMLAGATGIGTADAGYDVDGFVRKSAELSEVAGRAVTAINAAFATDEQLAAKRTALAAIAVVAEPKERQARYAALYAAESAETKRLLDSGEMERRMAQLDSDKKKLIGQALLNFAIGSLQAVELGKHGQALVQQAGISPVELVRILPVKDAIPLLGKVAVDASGFVGGVVKLARAAHITVPDARTGSAPVSLNV</sequence>
<keyword evidence="3" id="KW-1185">Reference proteome</keyword>
<feature type="chain" id="PRO_5047293671" evidence="1">
    <location>
        <begin position="24"/>
        <end position="230"/>
    </location>
</feature>
<feature type="signal peptide" evidence="1">
    <location>
        <begin position="1"/>
        <end position="23"/>
    </location>
</feature>
<reference evidence="2" key="1">
    <citation type="submission" date="2022-08" db="EMBL/GenBank/DDBJ databases">
        <title>Reclassification of Massilia species as members of the genera Telluria, Duganella, Pseudoduganella, Mokoshia gen. nov. and Zemynaea gen. nov. using orthogonal and non-orthogonal genome-based approaches.</title>
        <authorList>
            <person name="Bowman J.P."/>
        </authorList>
    </citation>
    <scope>NUCLEOTIDE SEQUENCE</scope>
    <source>
        <strain evidence="2">LMG 11547</strain>
    </source>
</reference>
<dbReference type="RefSeq" id="WP_259451368.1">
    <property type="nucleotide sequence ID" value="NZ_CP119520.1"/>
</dbReference>
<accession>A0ABT2C4L9</accession>
<proteinExistence type="predicted"/>
<dbReference type="Proteomes" id="UP001165263">
    <property type="component" value="Unassembled WGS sequence"/>
</dbReference>
<keyword evidence="1" id="KW-0732">Signal</keyword>
<evidence type="ECO:0000256" key="1">
    <source>
        <dbReference type="SAM" id="SignalP"/>
    </source>
</evidence>
<evidence type="ECO:0000313" key="2">
    <source>
        <dbReference type="EMBL" id="MCS0632334.1"/>
    </source>
</evidence>